<evidence type="ECO:0000313" key="1">
    <source>
        <dbReference type="EMBL" id="EAR91396.2"/>
    </source>
</evidence>
<dbReference type="KEGG" id="tet:TTHERM_00592820"/>
<protein>
    <submittedName>
        <fullName evidence="1">Uncharacterized protein</fullName>
    </submittedName>
</protein>
<name>Q232L6_TETTS</name>
<sequence>MEKMEKIISFLQSEIVLTTQKSLLSNQNQNLVSSLVQLLSKYETKFKQIKKQNRIQQKCQIKSKRIKKQELNSQILFNKSLNQSKNNSKLNAQNLRALSRQSSEADFGIPFPSQNNENNYNIFKQEEEDFNNLSQQKDEQLTEYGQHDETMDNDVNKDITINDHQKYKIEFIEL</sequence>
<dbReference type="Proteomes" id="UP000009168">
    <property type="component" value="Unassembled WGS sequence"/>
</dbReference>
<dbReference type="InParanoid" id="Q232L6"/>
<organism evidence="1 2">
    <name type="scientific">Tetrahymena thermophila (strain SB210)</name>
    <dbReference type="NCBI Taxonomy" id="312017"/>
    <lineage>
        <taxon>Eukaryota</taxon>
        <taxon>Sar</taxon>
        <taxon>Alveolata</taxon>
        <taxon>Ciliophora</taxon>
        <taxon>Intramacronucleata</taxon>
        <taxon>Oligohymenophorea</taxon>
        <taxon>Hymenostomatida</taxon>
        <taxon>Tetrahymenina</taxon>
        <taxon>Tetrahymenidae</taxon>
        <taxon>Tetrahymena</taxon>
    </lineage>
</organism>
<dbReference type="AlphaFoldDB" id="Q232L6"/>
<proteinExistence type="predicted"/>
<dbReference type="EMBL" id="GG662781">
    <property type="protein sequence ID" value="EAR91396.2"/>
    <property type="molecule type" value="Genomic_DNA"/>
</dbReference>
<dbReference type="HOGENOM" id="CLU_1471070_0_0_1"/>
<reference evidence="2" key="1">
    <citation type="journal article" date="2006" name="PLoS Biol.">
        <title>Macronuclear genome sequence of the ciliate Tetrahymena thermophila, a model eukaryote.</title>
        <authorList>
            <person name="Eisen J.A."/>
            <person name="Coyne R.S."/>
            <person name="Wu M."/>
            <person name="Wu D."/>
            <person name="Thiagarajan M."/>
            <person name="Wortman J.R."/>
            <person name="Badger J.H."/>
            <person name="Ren Q."/>
            <person name="Amedeo P."/>
            <person name="Jones K.M."/>
            <person name="Tallon L.J."/>
            <person name="Delcher A.L."/>
            <person name="Salzberg S.L."/>
            <person name="Silva J.C."/>
            <person name="Haas B.J."/>
            <person name="Majoros W.H."/>
            <person name="Farzad M."/>
            <person name="Carlton J.M."/>
            <person name="Smith R.K. Jr."/>
            <person name="Garg J."/>
            <person name="Pearlman R.E."/>
            <person name="Karrer K.M."/>
            <person name="Sun L."/>
            <person name="Manning G."/>
            <person name="Elde N.C."/>
            <person name="Turkewitz A.P."/>
            <person name="Asai D.J."/>
            <person name="Wilkes D.E."/>
            <person name="Wang Y."/>
            <person name="Cai H."/>
            <person name="Collins K."/>
            <person name="Stewart B.A."/>
            <person name="Lee S.R."/>
            <person name="Wilamowska K."/>
            <person name="Weinberg Z."/>
            <person name="Ruzzo W.L."/>
            <person name="Wloga D."/>
            <person name="Gaertig J."/>
            <person name="Frankel J."/>
            <person name="Tsao C.-C."/>
            <person name="Gorovsky M.A."/>
            <person name="Keeling P.J."/>
            <person name="Waller R.F."/>
            <person name="Patron N.J."/>
            <person name="Cherry J.M."/>
            <person name="Stover N.A."/>
            <person name="Krieger C.J."/>
            <person name="del Toro C."/>
            <person name="Ryder H.F."/>
            <person name="Williamson S.C."/>
            <person name="Barbeau R.A."/>
            <person name="Hamilton E.P."/>
            <person name="Orias E."/>
        </authorList>
    </citation>
    <scope>NUCLEOTIDE SEQUENCE [LARGE SCALE GENOMIC DNA]</scope>
    <source>
        <strain evidence="2">SB210</strain>
    </source>
</reference>
<dbReference type="GeneID" id="7833479"/>
<dbReference type="RefSeq" id="XP_001011641.2">
    <property type="nucleotide sequence ID" value="XM_001011641.2"/>
</dbReference>
<gene>
    <name evidence="1" type="ORF">TTHERM_00592820</name>
</gene>
<accession>Q232L6</accession>
<keyword evidence="2" id="KW-1185">Reference proteome</keyword>
<evidence type="ECO:0000313" key="2">
    <source>
        <dbReference type="Proteomes" id="UP000009168"/>
    </source>
</evidence>